<evidence type="ECO:0000256" key="1">
    <source>
        <dbReference type="ARBA" id="ARBA00023268"/>
    </source>
</evidence>
<dbReference type="SUPFAM" id="SSF56672">
    <property type="entry name" value="DNA/RNA polymerases"/>
    <property type="match status" value="1"/>
</dbReference>
<dbReference type="InterPro" id="IPR043502">
    <property type="entry name" value="DNA/RNA_pol_sf"/>
</dbReference>
<dbReference type="GO" id="GO:0003824">
    <property type="term" value="F:catalytic activity"/>
    <property type="evidence" value="ECO:0007669"/>
    <property type="project" value="UniProtKB-KW"/>
</dbReference>
<comment type="caution">
    <text evidence="3">The sequence shown here is derived from an EMBL/GenBank/DDBJ whole genome shotgun (WGS) entry which is preliminary data.</text>
</comment>
<dbReference type="InterPro" id="IPR043128">
    <property type="entry name" value="Rev_trsase/Diguanyl_cyclase"/>
</dbReference>
<protein>
    <submittedName>
        <fullName evidence="3">Retrovirus-related Pol polyprotein from transposon.6</fullName>
    </submittedName>
</protein>
<dbReference type="Pfam" id="PF17919">
    <property type="entry name" value="RT_RNaseH_2"/>
    <property type="match status" value="1"/>
</dbReference>
<name>A0AAW2PCE3_9LAMI</name>
<dbReference type="CDD" id="cd01647">
    <property type="entry name" value="RT_LTR"/>
    <property type="match status" value="1"/>
</dbReference>
<gene>
    <name evidence="3" type="ORF">Scaly_1612800</name>
</gene>
<dbReference type="Gene3D" id="3.10.10.10">
    <property type="entry name" value="HIV Type 1 Reverse Transcriptase, subunit A, domain 1"/>
    <property type="match status" value="1"/>
</dbReference>
<dbReference type="FunFam" id="3.30.70.270:FF:000020">
    <property type="entry name" value="Transposon Tf2-6 polyprotein-like Protein"/>
    <property type="match status" value="1"/>
</dbReference>
<proteinExistence type="predicted"/>
<dbReference type="PANTHER" id="PTHR37984:SF5">
    <property type="entry name" value="PROTEIN NYNRIN-LIKE"/>
    <property type="match status" value="1"/>
</dbReference>
<evidence type="ECO:0000259" key="2">
    <source>
        <dbReference type="PROSITE" id="PS50878"/>
    </source>
</evidence>
<dbReference type="PROSITE" id="PS50878">
    <property type="entry name" value="RT_POL"/>
    <property type="match status" value="1"/>
</dbReference>
<sequence>MLESGIIKPAKSPYGASVLFQKKADGSLPMCYDYRVLNKITLKNKYPIPLVADCFDRLTRAKYFTKIDLRLGYWQVRIKEGDEAKTIVVTRYGACEFLVMPFCLTNAPATFSTMMNQVLHGFLDEFVVVYLEDIVVYSGTLAEHVEHLRQVLTRLREHELYAKVPKCSFAQETISFLGYIMERGRIRMDPKKVQAIEEWRPPSDVHDLCSFLGLANYYRRFVKGYSEIARRMTDLLKETETWDWTPQCQVAFDNLKRAMVTDPVLALPDKSKPFTVETDASDFVLGGVLMQDSHPVAFESRKLKDVERCYSVHEKELLAVVHCLRLWRHYLLGSPFVVKMDNTTVSHFMLQPKLTNRQARWQELLSEFHFVLEYRAGFSNRVADALSRKADLAQLPPP</sequence>
<feature type="domain" description="Reverse transcriptase" evidence="2">
    <location>
        <begin position="1"/>
        <end position="181"/>
    </location>
</feature>
<dbReference type="PANTHER" id="PTHR37984">
    <property type="entry name" value="PROTEIN CBG26694"/>
    <property type="match status" value="1"/>
</dbReference>
<dbReference type="InterPro" id="IPR050951">
    <property type="entry name" value="Retrovirus_Pol_polyprotein"/>
</dbReference>
<dbReference type="EMBL" id="JACGWM010000009">
    <property type="protein sequence ID" value="KAL0352241.1"/>
    <property type="molecule type" value="Genomic_DNA"/>
</dbReference>
<accession>A0AAW2PCE3</accession>
<reference evidence="3" key="1">
    <citation type="submission" date="2020-06" db="EMBL/GenBank/DDBJ databases">
        <authorList>
            <person name="Li T."/>
            <person name="Hu X."/>
            <person name="Zhang T."/>
            <person name="Song X."/>
            <person name="Zhang H."/>
            <person name="Dai N."/>
            <person name="Sheng W."/>
            <person name="Hou X."/>
            <person name="Wei L."/>
        </authorList>
    </citation>
    <scope>NUCLEOTIDE SEQUENCE</scope>
    <source>
        <strain evidence="3">KEN8</strain>
        <tissue evidence="3">Leaf</tissue>
    </source>
</reference>
<dbReference type="InterPro" id="IPR041577">
    <property type="entry name" value="RT_RNaseH_2"/>
</dbReference>
<evidence type="ECO:0000313" key="3">
    <source>
        <dbReference type="EMBL" id="KAL0352241.1"/>
    </source>
</evidence>
<dbReference type="AlphaFoldDB" id="A0AAW2PCE3"/>
<dbReference type="InterPro" id="IPR000477">
    <property type="entry name" value="RT_dom"/>
</dbReference>
<organism evidence="3">
    <name type="scientific">Sesamum calycinum</name>
    <dbReference type="NCBI Taxonomy" id="2727403"/>
    <lineage>
        <taxon>Eukaryota</taxon>
        <taxon>Viridiplantae</taxon>
        <taxon>Streptophyta</taxon>
        <taxon>Embryophyta</taxon>
        <taxon>Tracheophyta</taxon>
        <taxon>Spermatophyta</taxon>
        <taxon>Magnoliopsida</taxon>
        <taxon>eudicotyledons</taxon>
        <taxon>Gunneridae</taxon>
        <taxon>Pentapetalae</taxon>
        <taxon>asterids</taxon>
        <taxon>lamiids</taxon>
        <taxon>Lamiales</taxon>
        <taxon>Pedaliaceae</taxon>
        <taxon>Sesamum</taxon>
    </lineage>
</organism>
<reference evidence="3" key="2">
    <citation type="journal article" date="2024" name="Plant">
        <title>Genomic evolution and insights into agronomic trait innovations of Sesamum species.</title>
        <authorList>
            <person name="Miao H."/>
            <person name="Wang L."/>
            <person name="Qu L."/>
            <person name="Liu H."/>
            <person name="Sun Y."/>
            <person name="Le M."/>
            <person name="Wang Q."/>
            <person name="Wei S."/>
            <person name="Zheng Y."/>
            <person name="Lin W."/>
            <person name="Duan Y."/>
            <person name="Cao H."/>
            <person name="Xiong S."/>
            <person name="Wang X."/>
            <person name="Wei L."/>
            <person name="Li C."/>
            <person name="Ma Q."/>
            <person name="Ju M."/>
            <person name="Zhao R."/>
            <person name="Li G."/>
            <person name="Mu C."/>
            <person name="Tian Q."/>
            <person name="Mei H."/>
            <person name="Zhang T."/>
            <person name="Gao T."/>
            <person name="Zhang H."/>
        </authorList>
    </citation>
    <scope>NUCLEOTIDE SEQUENCE</scope>
    <source>
        <strain evidence="3">KEN8</strain>
    </source>
</reference>
<keyword evidence="1" id="KW-0511">Multifunctional enzyme</keyword>
<dbReference type="CDD" id="cd09274">
    <property type="entry name" value="RNase_HI_RT_Ty3"/>
    <property type="match status" value="1"/>
</dbReference>
<dbReference type="Gene3D" id="3.30.70.270">
    <property type="match status" value="2"/>
</dbReference>
<dbReference type="Pfam" id="PF00078">
    <property type="entry name" value="RVT_1"/>
    <property type="match status" value="1"/>
</dbReference>